<dbReference type="EMBL" id="CP029194">
    <property type="protein sequence ID" value="QES22387.1"/>
    <property type="molecule type" value="Genomic_DNA"/>
</dbReference>
<reference evidence="4 5" key="1">
    <citation type="submission" date="2018-05" db="EMBL/GenBank/DDBJ databases">
        <title>Streptomyces venezuelae.</title>
        <authorList>
            <person name="Kim W."/>
            <person name="Lee N."/>
            <person name="Cho B.-K."/>
        </authorList>
    </citation>
    <scope>NUCLEOTIDE SEQUENCE [LARGE SCALE GENOMIC DNA]</scope>
    <source>
        <strain evidence="4 5">ATCC 15068</strain>
    </source>
</reference>
<dbReference type="InterPro" id="IPR008930">
    <property type="entry name" value="Terpenoid_cyclase/PrenylTrfase"/>
</dbReference>
<dbReference type="OrthoDB" id="5484461at2"/>
<evidence type="ECO:0000313" key="4">
    <source>
        <dbReference type="EMBL" id="QES22387.1"/>
    </source>
</evidence>
<evidence type="ECO:0000259" key="3">
    <source>
        <dbReference type="Pfam" id="PF00432"/>
    </source>
</evidence>
<dbReference type="AlphaFoldDB" id="A0A5P2AX88"/>
<organism evidence="4 5">
    <name type="scientific">Streptomyces venezuelae</name>
    <dbReference type="NCBI Taxonomy" id="54571"/>
    <lineage>
        <taxon>Bacteria</taxon>
        <taxon>Bacillati</taxon>
        <taxon>Actinomycetota</taxon>
        <taxon>Actinomycetes</taxon>
        <taxon>Kitasatosporales</taxon>
        <taxon>Streptomycetaceae</taxon>
        <taxon>Streptomyces</taxon>
    </lineage>
</organism>
<evidence type="ECO:0000256" key="2">
    <source>
        <dbReference type="SAM" id="MobiDB-lite"/>
    </source>
</evidence>
<gene>
    <name evidence="4" type="ORF">DEJ46_27525</name>
</gene>
<feature type="region of interest" description="Disordered" evidence="2">
    <location>
        <begin position="18"/>
        <end position="37"/>
    </location>
</feature>
<proteinExistence type="predicted"/>
<dbReference type="InterPro" id="IPR001330">
    <property type="entry name" value="Prenyltrans"/>
</dbReference>
<dbReference type="CDD" id="cd00688">
    <property type="entry name" value="ISOPREN_C2_like"/>
    <property type="match status" value="1"/>
</dbReference>
<evidence type="ECO:0000256" key="1">
    <source>
        <dbReference type="ARBA" id="ARBA00022737"/>
    </source>
</evidence>
<name>A0A5P2AX88_STRVZ</name>
<protein>
    <recommendedName>
        <fullName evidence="3">Prenyltransferase alpha-alpha toroid domain-containing protein</fullName>
    </recommendedName>
</protein>
<feature type="domain" description="Prenyltransferase alpha-alpha toroid" evidence="3">
    <location>
        <begin position="288"/>
        <end position="402"/>
    </location>
</feature>
<sequence>MPTSCALPLSGASLAVPGPLAGHPLRPGTDTDTEPSGLDRARARLATRLLAAAGPDGLLRAPCDSRILESALALRLLTVTGVDPDAQERLTRYLKIALDEGAPDPVQEAAARAALGEYVDGRAALNRLLGGFDHFTAARKRLMFRTVLAELGAHPFPELSSSGDPGDTVALFEGRGQQRWLVTEMAALKTLYAFGTGVPHLVTEDDWRALAPCALPGPPPYGNHLARLLGLLALRLRPGHAATVRARARELRTWLRGDGGLPFLSGMDVFATATGGLALAGAGAPAHTLRALAAALMERQNPDGGWGFGRSTGQSDVDDTSYCVEFLRASAPERCGGAVAAAVRYLLDRQGGDGGFPTFEPGNASEVAITAAAVNALAPEPGHRAAVEAAVRFVVERQEEQEAAGSFERSWSLNESNALFRGVLAYDSFRAVAPPGHALAAGVARARARAVARLVATQNADGGWGHLPADASDPISTAYALIAVSRGRDGPAAPCAPTARGATERAVRHLLARRGPDGGFVSRPDQAGPRPLAYHVPLLADVCVLLGLNHARAAGLPG</sequence>
<keyword evidence="1" id="KW-0677">Repeat</keyword>
<dbReference type="RefSeq" id="WP_150270572.1">
    <property type="nucleotide sequence ID" value="NZ_CP029194.1"/>
</dbReference>
<evidence type="ECO:0000313" key="5">
    <source>
        <dbReference type="Proteomes" id="UP000324106"/>
    </source>
</evidence>
<dbReference type="GO" id="GO:0003824">
    <property type="term" value="F:catalytic activity"/>
    <property type="evidence" value="ECO:0007669"/>
    <property type="project" value="InterPro"/>
</dbReference>
<dbReference type="Gene3D" id="1.50.10.20">
    <property type="match status" value="1"/>
</dbReference>
<dbReference type="SUPFAM" id="SSF48239">
    <property type="entry name" value="Terpenoid cyclases/Protein prenyltransferases"/>
    <property type="match status" value="1"/>
</dbReference>
<dbReference type="Pfam" id="PF00432">
    <property type="entry name" value="Prenyltrans"/>
    <property type="match status" value="1"/>
</dbReference>
<accession>A0A5P2AX88</accession>
<dbReference type="Proteomes" id="UP000324106">
    <property type="component" value="Chromosome"/>
</dbReference>
<dbReference type="UniPathway" id="UPA00337"/>